<name>A0A1V1I273_9FIRM</name>
<dbReference type="InterPro" id="IPR025668">
    <property type="entry name" value="Tnp_DDE_dom"/>
</dbReference>
<dbReference type="EMBL" id="LN555523">
    <property type="protein sequence ID" value="CED94217.1"/>
    <property type="molecule type" value="Genomic_DNA"/>
</dbReference>
<dbReference type="NCBIfam" id="NF033520">
    <property type="entry name" value="transpos_IS982"/>
    <property type="match status" value="1"/>
</dbReference>
<protein>
    <submittedName>
        <fullName evidence="2">Transposase IS4 protein</fullName>
    </submittedName>
</protein>
<keyword evidence="3" id="KW-1185">Reference proteome</keyword>
<dbReference type="Proteomes" id="UP000245622">
    <property type="component" value="Chromosome 1"/>
</dbReference>
<dbReference type="AlphaFoldDB" id="A0A1V1I273"/>
<evidence type="ECO:0000313" key="2">
    <source>
        <dbReference type="EMBL" id="CED94217.1"/>
    </source>
</evidence>
<gene>
    <name evidence="2" type="ORF">CRIB_1610</name>
</gene>
<reference evidence="2 3" key="1">
    <citation type="submission" date="2014-04" db="EMBL/GenBank/DDBJ databases">
        <authorList>
            <person name="Hornung B.V."/>
        </authorList>
    </citation>
    <scope>NUCLEOTIDE SEQUENCE [LARGE SCALE GENOMIC DNA]</scope>
    <source>
        <strain evidence="2 3">CRIB</strain>
    </source>
</reference>
<dbReference type="Pfam" id="PF13612">
    <property type="entry name" value="DDE_Tnp_1_3"/>
    <property type="match status" value="1"/>
</dbReference>
<organism evidence="2 3">
    <name type="scientific">Romboutsia ilealis</name>
    <dbReference type="NCBI Taxonomy" id="1115758"/>
    <lineage>
        <taxon>Bacteria</taxon>
        <taxon>Bacillati</taxon>
        <taxon>Bacillota</taxon>
        <taxon>Clostridia</taxon>
        <taxon>Peptostreptococcales</taxon>
        <taxon>Peptostreptococcaceae</taxon>
        <taxon>Romboutsia</taxon>
    </lineage>
</organism>
<accession>A0A1V1I273</accession>
<sequence length="314" mass="36801">MMLELNNYYIQELENLTDLFTNIFVIIDDIYNEIIPIGIRNRRNIKDSKLSDSEIITISIVGELLTIDSEKSFFSLLKREYKELFPRLGDRTRFNRTKRNLHLVISKIRGYISEFMQLYSNNVRVIDSMPIPVCEFGRARFSKCFKGEASYGRCASKKETYFGFKFHALTTVDGFLTDYVITPANIDDRNAVWDLCDKYRSISIIGDKGYINKRLTPELKSERDIDLLFLKRANSRDNYPREVRQLLFKVRRRIETSFSQLTEQLNLNKVKSKSMLGFITRTSIKVLAHNISFLINKLMRNDDSMAKIKRLVFG</sequence>
<feature type="domain" description="Transposase DDE" evidence="1">
    <location>
        <begin position="122"/>
        <end position="271"/>
    </location>
</feature>
<evidence type="ECO:0000259" key="1">
    <source>
        <dbReference type="Pfam" id="PF13612"/>
    </source>
</evidence>
<evidence type="ECO:0000313" key="3">
    <source>
        <dbReference type="Proteomes" id="UP000245622"/>
    </source>
</evidence>
<proteinExistence type="predicted"/>
<dbReference type="KEGG" id="ril:CRIB_1610"/>